<dbReference type="AlphaFoldDB" id="A0A0C3CYB1"/>
<evidence type="ECO:0000256" key="2">
    <source>
        <dbReference type="SAM" id="MobiDB-lite"/>
    </source>
</evidence>
<evidence type="ECO:0000313" key="4">
    <source>
        <dbReference type="Proteomes" id="UP000053989"/>
    </source>
</evidence>
<feature type="region of interest" description="Disordered" evidence="2">
    <location>
        <begin position="588"/>
        <end position="797"/>
    </location>
</feature>
<sequence>MACWTVVFAKILMDHQAQYIAQWGDAKARLQILHNCRDQILKTPQANHPNIALPDSIRAISAEEWEAAARPHKAGEYKREWDAFRVACRLFKEELDALDMSTRDQKDRSTFGKRTKTAHKWFDLLPKEKKREAKKVAVKWNQEGAPKQQQVVYRKKNLKNMTNEFLGVLRRMMGVHAIMLVGYEKNVGMATAFFEADPPKSQSKPFSTHSSEAKNWARGGADLIADYLMHRKSDESRESSEEDNETIPEVPVDRSGNPRLPSRLGLKLKLQQLLVREIFKKAYGKVAMIKTYLFCIDTNCPVKFTRFSRALVPWLLLTKDPEEYIDDTCYPAGFLIHDPSKLTKLNVNKLWHHWEQREQNNEVVLCFIGAKPDDMPAPSNEKPNSNDSEDKDDDKDGSSDDHDHGTSRSLMCPAGSSTATKRKDGTSSGRTPLSKPCPAGKSSPAKGKVGSLSGSKDRPLPGLVKKPSSIKPSSPAAHKGDRGIWSWQQTHLPEEIHKSEDSFQGALMQLTSHPWKSRNYGTAVVLRLGLLIWDCWRAQELEQPEDGEQKTAPEFLYSSLLGVQQVEGVFVEVDGICLRLDQVLLVEPGAGGESGGEEARKRKEDEETRRRDEVEKKRQEEEQKQEEERREEERREEERREEERREEERREEERQEEEQRRQEEERQRQEEERQRQEEERQRQEEERQRQEDAGRRQEEEEKQRKDKEEKWAQEAMKTAHMTPESSKKGEAETAKGKKKGGKQKAHEPSPIPTSNNSEHDELESEGEAQPPKRKKMALSRNAGSAKNTRSSKRDCRPTKKIQGSLLWWAGWIGSGQIIVQWNHATNNDRPQRPNLNAVPGIWILMVLEHVKHCEFNHPIFQ</sequence>
<dbReference type="HOGENOM" id="CLU_332379_0_0_1"/>
<feature type="compositionally biased region" description="Basic and acidic residues" evidence="2">
    <location>
        <begin position="597"/>
        <end position="712"/>
    </location>
</feature>
<proteinExistence type="predicted"/>
<dbReference type="InParanoid" id="A0A0C3CYB1"/>
<feature type="compositionally biased region" description="Basic and acidic residues" evidence="2">
    <location>
        <begin position="394"/>
        <end position="406"/>
    </location>
</feature>
<reference evidence="3 4" key="1">
    <citation type="submission" date="2014-04" db="EMBL/GenBank/DDBJ databases">
        <authorList>
            <consortium name="DOE Joint Genome Institute"/>
            <person name="Kuo A."/>
            <person name="Kohler A."/>
            <person name="Nagy L.G."/>
            <person name="Floudas D."/>
            <person name="Copeland A."/>
            <person name="Barry K.W."/>
            <person name="Cichocki N."/>
            <person name="Veneault-Fourrey C."/>
            <person name="LaButti K."/>
            <person name="Lindquist E.A."/>
            <person name="Lipzen A."/>
            <person name="Lundell T."/>
            <person name="Morin E."/>
            <person name="Murat C."/>
            <person name="Sun H."/>
            <person name="Tunlid A."/>
            <person name="Henrissat B."/>
            <person name="Grigoriev I.V."/>
            <person name="Hibbett D.S."/>
            <person name="Martin F."/>
            <person name="Nordberg H.P."/>
            <person name="Cantor M.N."/>
            <person name="Hua S.X."/>
        </authorList>
    </citation>
    <scope>NUCLEOTIDE SEQUENCE [LARGE SCALE GENOMIC DNA]</scope>
    <source>
        <strain evidence="3 4">Foug A</strain>
    </source>
</reference>
<accession>A0A0C3CYB1</accession>
<dbReference type="GO" id="GO:0015630">
    <property type="term" value="C:microtubule cytoskeleton"/>
    <property type="evidence" value="ECO:0007669"/>
    <property type="project" value="TreeGrafter"/>
</dbReference>
<dbReference type="STRING" id="1036808.A0A0C3CYB1"/>
<dbReference type="GO" id="GO:0000226">
    <property type="term" value="P:microtubule cytoskeleton organization"/>
    <property type="evidence" value="ECO:0007669"/>
    <property type="project" value="TreeGrafter"/>
</dbReference>
<dbReference type="PANTHER" id="PTHR15073">
    <property type="entry name" value="MICROTUBULE-ASSOCIATED PROTEIN"/>
    <property type="match status" value="1"/>
</dbReference>
<feature type="compositionally biased region" description="Basic and acidic residues" evidence="2">
    <location>
        <begin position="725"/>
        <end position="735"/>
    </location>
</feature>
<feature type="region of interest" description="Disordered" evidence="2">
    <location>
        <begin position="234"/>
        <end position="258"/>
    </location>
</feature>
<evidence type="ECO:0000313" key="3">
    <source>
        <dbReference type="EMBL" id="KIM53580.1"/>
    </source>
</evidence>
<feature type="compositionally biased region" description="Low complexity" evidence="2">
    <location>
        <begin position="465"/>
        <end position="475"/>
    </location>
</feature>
<keyword evidence="4" id="KW-1185">Reference proteome</keyword>
<keyword evidence="1" id="KW-0175">Coiled coil</keyword>
<feature type="region of interest" description="Disordered" evidence="2">
    <location>
        <begin position="373"/>
        <end position="483"/>
    </location>
</feature>
<dbReference type="PANTHER" id="PTHR15073:SF1">
    <property type="entry name" value="RETICULOCYTE-BINDING PROTEIN HOMOLOG 2A"/>
    <property type="match status" value="1"/>
</dbReference>
<evidence type="ECO:0000256" key="1">
    <source>
        <dbReference type="ARBA" id="ARBA00023054"/>
    </source>
</evidence>
<organism evidence="3 4">
    <name type="scientific">Scleroderma citrinum Foug A</name>
    <dbReference type="NCBI Taxonomy" id="1036808"/>
    <lineage>
        <taxon>Eukaryota</taxon>
        <taxon>Fungi</taxon>
        <taxon>Dikarya</taxon>
        <taxon>Basidiomycota</taxon>
        <taxon>Agaricomycotina</taxon>
        <taxon>Agaricomycetes</taxon>
        <taxon>Agaricomycetidae</taxon>
        <taxon>Boletales</taxon>
        <taxon>Sclerodermatineae</taxon>
        <taxon>Sclerodermataceae</taxon>
        <taxon>Scleroderma</taxon>
    </lineage>
</organism>
<gene>
    <name evidence="3" type="ORF">SCLCIDRAFT_11544</name>
</gene>
<protein>
    <submittedName>
        <fullName evidence="3">Uncharacterized protein</fullName>
    </submittedName>
</protein>
<dbReference type="Proteomes" id="UP000053989">
    <property type="component" value="Unassembled WGS sequence"/>
</dbReference>
<dbReference type="OrthoDB" id="2691791at2759"/>
<name>A0A0C3CYB1_9AGAM</name>
<dbReference type="InterPro" id="IPR051483">
    <property type="entry name" value="MAP7_domain-containing"/>
</dbReference>
<dbReference type="EMBL" id="KN822177">
    <property type="protein sequence ID" value="KIM53580.1"/>
    <property type="molecule type" value="Genomic_DNA"/>
</dbReference>
<reference evidence="4" key="2">
    <citation type="submission" date="2015-01" db="EMBL/GenBank/DDBJ databases">
        <title>Evolutionary Origins and Diversification of the Mycorrhizal Mutualists.</title>
        <authorList>
            <consortium name="DOE Joint Genome Institute"/>
            <consortium name="Mycorrhizal Genomics Consortium"/>
            <person name="Kohler A."/>
            <person name="Kuo A."/>
            <person name="Nagy L.G."/>
            <person name="Floudas D."/>
            <person name="Copeland A."/>
            <person name="Barry K.W."/>
            <person name="Cichocki N."/>
            <person name="Veneault-Fourrey C."/>
            <person name="LaButti K."/>
            <person name="Lindquist E.A."/>
            <person name="Lipzen A."/>
            <person name="Lundell T."/>
            <person name="Morin E."/>
            <person name="Murat C."/>
            <person name="Riley R."/>
            <person name="Ohm R."/>
            <person name="Sun H."/>
            <person name="Tunlid A."/>
            <person name="Henrissat B."/>
            <person name="Grigoriev I.V."/>
            <person name="Hibbett D.S."/>
            <person name="Martin F."/>
        </authorList>
    </citation>
    <scope>NUCLEOTIDE SEQUENCE [LARGE SCALE GENOMIC DNA]</scope>
    <source>
        <strain evidence="4">Foug A</strain>
    </source>
</reference>